<evidence type="ECO:0000313" key="1">
    <source>
        <dbReference type="EMBL" id="NMW30831.1"/>
    </source>
</evidence>
<dbReference type="RefSeq" id="WP_170009820.1">
    <property type="nucleotide sequence ID" value="NZ_JABCRE010000002.1"/>
</dbReference>
<organism evidence="1 2">
    <name type="scientific">Pontixanthobacter rizhaonensis</name>
    <dbReference type="NCBI Taxonomy" id="2730337"/>
    <lineage>
        <taxon>Bacteria</taxon>
        <taxon>Pseudomonadati</taxon>
        <taxon>Pseudomonadota</taxon>
        <taxon>Alphaproteobacteria</taxon>
        <taxon>Sphingomonadales</taxon>
        <taxon>Erythrobacteraceae</taxon>
        <taxon>Pontixanthobacter</taxon>
    </lineage>
</organism>
<protein>
    <submittedName>
        <fullName evidence="1">Uncharacterized protein</fullName>
    </submittedName>
</protein>
<dbReference type="Proteomes" id="UP000561181">
    <property type="component" value="Unassembled WGS sequence"/>
</dbReference>
<reference evidence="1 2" key="1">
    <citation type="submission" date="2020-04" db="EMBL/GenBank/DDBJ databases">
        <authorList>
            <person name="Liu A."/>
        </authorList>
    </citation>
    <scope>NUCLEOTIDE SEQUENCE [LARGE SCALE GENOMIC DNA]</scope>
    <source>
        <strain evidence="1 2">RZ02</strain>
    </source>
</reference>
<gene>
    <name evidence="1" type="ORF">HKD42_02000</name>
</gene>
<evidence type="ECO:0000313" key="2">
    <source>
        <dbReference type="Proteomes" id="UP000561181"/>
    </source>
</evidence>
<dbReference type="AlphaFoldDB" id="A0A848QBD9"/>
<keyword evidence="2" id="KW-1185">Reference proteome</keyword>
<dbReference type="EMBL" id="JABCRE010000002">
    <property type="protein sequence ID" value="NMW30831.1"/>
    <property type="molecule type" value="Genomic_DNA"/>
</dbReference>
<comment type="caution">
    <text evidence="1">The sequence shown here is derived from an EMBL/GenBank/DDBJ whole genome shotgun (WGS) entry which is preliminary data.</text>
</comment>
<sequence length="315" mass="34952">MAEMSKHARTTLKYDGPALVDHEMDVQDLAPALLALADMIQTANRKFNGSQTEIKVLVNTDVEQKCFMIDISLVQSFLDQAKDLLGSENAKTAREIAEWIGIGVAGSVGLLTFLKWLTANANKADPLRVENHGDGSTVITGNGNTIIVPRPVYELAQEPRMIDKAKALLSPLHSEGYSTLTFIQDNKEVVEFDYNDADEIEDLPSTPFERIPEESVSTIRGDLRIKSAQYEGTAQWSFLWNGRAISAEMVDAAADWVIEFQENRVSAPPNSILNVTMFERAFLDPQGLILGRATYRITEVHLVTPPPRQTDFLSD</sequence>
<name>A0A848QBD9_9SPHN</name>
<proteinExistence type="predicted"/>
<accession>A0A848QBD9</accession>